<dbReference type="RefSeq" id="WP_261693750.1">
    <property type="nucleotide sequence ID" value="NZ_CP104694.1"/>
</dbReference>
<sequence length="196" mass="21476">MMGMCFLEYQFAGSAPDAAAIEATASQIAGLRVSVGLREHCLEPDSLYGEISFDCTPSNCVEIAVYDRRLGRDPYHQQVADKTGIRTVRLSMLNGQEPTILAAVCLALESLGGSTRHAIPHSARRLVSGTLTVGILRRRARMRAALAWLTIPYVLVMLPVWVGWALIATLFEIRSFRKRVSDPFGDASGDRDGPKK</sequence>
<dbReference type="Proteomes" id="UP001064632">
    <property type="component" value="Chromosome"/>
</dbReference>
<keyword evidence="1" id="KW-1133">Transmembrane helix</keyword>
<evidence type="ECO:0000313" key="2">
    <source>
        <dbReference type="EMBL" id="UXI66770.1"/>
    </source>
</evidence>
<gene>
    <name evidence="2" type="ORF">N4264_18725</name>
</gene>
<feature type="transmembrane region" description="Helical" evidence="1">
    <location>
        <begin position="146"/>
        <end position="171"/>
    </location>
</feature>
<proteinExistence type="predicted"/>
<organism evidence="2 3">
    <name type="scientific">Tahibacter amnicola</name>
    <dbReference type="NCBI Taxonomy" id="2976241"/>
    <lineage>
        <taxon>Bacteria</taxon>
        <taxon>Pseudomonadati</taxon>
        <taxon>Pseudomonadota</taxon>
        <taxon>Gammaproteobacteria</taxon>
        <taxon>Lysobacterales</taxon>
        <taxon>Rhodanobacteraceae</taxon>
        <taxon>Tahibacter</taxon>
    </lineage>
</organism>
<evidence type="ECO:0000256" key="1">
    <source>
        <dbReference type="SAM" id="Phobius"/>
    </source>
</evidence>
<protein>
    <submittedName>
        <fullName evidence="2">Uncharacterized protein</fullName>
    </submittedName>
</protein>
<reference evidence="2" key="1">
    <citation type="submission" date="2022-09" db="EMBL/GenBank/DDBJ databases">
        <title>Tahibacter sp. nov., isolated from a fresh water.</title>
        <authorList>
            <person name="Baek J.H."/>
            <person name="Lee J.K."/>
            <person name="Kim J.M."/>
            <person name="Jeon C.O."/>
        </authorList>
    </citation>
    <scope>NUCLEOTIDE SEQUENCE</scope>
    <source>
        <strain evidence="2">W38</strain>
    </source>
</reference>
<accession>A0ABY6BCC3</accession>
<keyword evidence="1" id="KW-0812">Transmembrane</keyword>
<dbReference type="EMBL" id="CP104694">
    <property type="protein sequence ID" value="UXI66770.1"/>
    <property type="molecule type" value="Genomic_DNA"/>
</dbReference>
<evidence type="ECO:0000313" key="3">
    <source>
        <dbReference type="Proteomes" id="UP001064632"/>
    </source>
</evidence>
<keyword evidence="3" id="KW-1185">Reference proteome</keyword>
<keyword evidence="1" id="KW-0472">Membrane</keyword>
<name>A0ABY6BCC3_9GAMM</name>